<dbReference type="OrthoDB" id="1658288at2759"/>
<name>A0A7R7XBL1_9EURO</name>
<dbReference type="Pfam" id="PF17107">
    <property type="entry name" value="SesA"/>
    <property type="match status" value="1"/>
</dbReference>
<protein>
    <recommendedName>
        <fullName evidence="2">NACHT-NTPase and P-loop NTPases N-terminal domain-containing protein</fullName>
    </recommendedName>
</protein>
<reference evidence="3" key="1">
    <citation type="submission" date="2021-01" db="EMBL/GenBank/DDBJ databases">
        <authorList>
            <consortium name="Aspergillus puulaauensis MK2 genome sequencing consortium"/>
            <person name="Kazuki M."/>
            <person name="Futagami T."/>
        </authorList>
    </citation>
    <scope>NUCLEOTIDE SEQUENCE</scope>
    <source>
        <strain evidence="3">MK2</strain>
    </source>
</reference>
<organism evidence="3 4">
    <name type="scientific">Aspergillus puulaauensis</name>
    <dbReference type="NCBI Taxonomy" id="1220207"/>
    <lineage>
        <taxon>Eukaryota</taxon>
        <taxon>Fungi</taxon>
        <taxon>Dikarya</taxon>
        <taxon>Ascomycota</taxon>
        <taxon>Pezizomycotina</taxon>
        <taxon>Eurotiomycetes</taxon>
        <taxon>Eurotiomycetidae</taxon>
        <taxon>Eurotiales</taxon>
        <taxon>Aspergillaceae</taxon>
        <taxon>Aspergillus</taxon>
    </lineage>
</organism>
<feature type="domain" description="NACHT-NTPase and P-loop NTPases N-terminal" evidence="2">
    <location>
        <begin position="10"/>
        <end position="132"/>
    </location>
</feature>
<accession>A0A7R7XBL1</accession>
<dbReference type="AlphaFoldDB" id="A0A7R7XBL1"/>
<dbReference type="GeneID" id="64968281"/>
<dbReference type="InterPro" id="IPR031352">
    <property type="entry name" value="SesA"/>
</dbReference>
<reference evidence="3" key="2">
    <citation type="submission" date="2021-02" db="EMBL/GenBank/DDBJ databases">
        <title>Aspergillus puulaauensis MK2 genome sequence.</title>
        <authorList>
            <person name="Futagami T."/>
            <person name="Mori K."/>
            <person name="Kadooka C."/>
            <person name="Tanaka T."/>
        </authorList>
    </citation>
    <scope>NUCLEOTIDE SEQUENCE</scope>
    <source>
        <strain evidence="3">MK2</strain>
    </source>
</reference>
<feature type="region of interest" description="Disordered" evidence="1">
    <location>
        <begin position="173"/>
        <end position="210"/>
    </location>
</feature>
<keyword evidence="4" id="KW-1185">Reference proteome</keyword>
<evidence type="ECO:0000259" key="2">
    <source>
        <dbReference type="Pfam" id="PF17107"/>
    </source>
</evidence>
<feature type="compositionally biased region" description="Low complexity" evidence="1">
    <location>
        <begin position="182"/>
        <end position="196"/>
    </location>
</feature>
<dbReference type="EMBL" id="AP024443">
    <property type="protein sequence ID" value="BCS18276.1"/>
    <property type="molecule type" value="Genomic_DNA"/>
</dbReference>
<proteinExistence type="predicted"/>
<dbReference type="RefSeq" id="XP_041550470.1">
    <property type="nucleotide sequence ID" value="XM_041694591.1"/>
</dbReference>
<evidence type="ECO:0000256" key="1">
    <source>
        <dbReference type="SAM" id="MobiDB-lite"/>
    </source>
</evidence>
<dbReference type="Proteomes" id="UP000654913">
    <property type="component" value="Chromosome 1"/>
</dbReference>
<dbReference type="KEGG" id="apuu:APUU_11104S"/>
<sequence length="210" mass="23072">MSGVEVLGAITAVIGILESSIKVYDGAKRDKKLPETLKIVGIRMPVILDTLRTCANKLRPNEHPMPTDICDALENILFACEEKAETLEKIFKNVIPAEADSWERYLKVVRRVGKGKQVEELMEALTKDVQLLVNHDAVSSATPEQNDQLEHIVEEMQSLRSSIAEEQHQPLRFESGGGAQTNNVNSGSGQQINNNGHVGAQNFLSGERGS</sequence>
<gene>
    <name evidence="3" type="ORF">APUU_11104S</name>
</gene>
<evidence type="ECO:0000313" key="3">
    <source>
        <dbReference type="EMBL" id="BCS18276.1"/>
    </source>
</evidence>
<evidence type="ECO:0000313" key="4">
    <source>
        <dbReference type="Proteomes" id="UP000654913"/>
    </source>
</evidence>